<keyword evidence="2" id="KW-0472">Membrane</keyword>
<keyword evidence="2" id="KW-1133">Transmembrane helix</keyword>
<feature type="transmembrane region" description="Helical" evidence="2">
    <location>
        <begin position="80"/>
        <end position="104"/>
    </location>
</feature>
<organism evidence="3">
    <name type="scientific">Nonomuraea gerenzanensis</name>
    <dbReference type="NCBI Taxonomy" id="93944"/>
    <lineage>
        <taxon>Bacteria</taxon>
        <taxon>Bacillati</taxon>
        <taxon>Actinomycetota</taxon>
        <taxon>Actinomycetes</taxon>
        <taxon>Streptosporangiales</taxon>
        <taxon>Streptosporangiaceae</taxon>
        <taxon>Nonomuraea</taxon>
    </lineage>
</organism>
<evidence type="ECO:0000256" key="1">
    <source>
        <dbReference type="SAM" id="MobiDB-lite"/>
    </source>
</evidence>
<dbReference type="RefSeq" id="WP_225268600.1">
    <property type="nucleotide sequence ID" value="NZ_CP084058.1"/>
</dbReference>
<feature type="transmembrane region" description="Helical" evidence="2">
    <location>
        <begin position="56"/>
        <end position="74"/>
    </location>
</feature>
<sequence>MTAVIDREQVTRAPGRHRPPFSRRHGIGPALRGLIGVREDVLDWVPEEGPRLTRTGAIVVCTAVLAAVSLWIALSQFVQAGLVASIAGAALWGVVICVIDSWLIASSHGVIGPGRVYRLLPRLLIALVLGFLISEPLTLKVFESAVTTQIAAGKLADERALRDAYRNCHPEPTPGVDCRSYQLNLVHPDRRPLDRAIADLDAFTKQVNPLLEKEMRGHEEWSKECRGDTGKGMSGIPGEGKRCGVRDKHLRSFRAEFGLDAKKRELATLRTTVRKLTKKFNADTAAYHRDVQQQIDLRLAAERAKHAAIPGVLERFEALKALAALSWTVWWAHLLLAGMLILIDCLPVLSKLLSKPGAYDRRLAAQLAGRERSHENDLRLNERLRTGEQEARLHREETRIKLLVAQEEHTARLAGAAQEAERRQRMDELIAQVKAARTGSPGRA</sequence>
<evidence type="ECO:0000313" key="3">
    <source>
        <dbReference type="EMBL" id="SBO99970.1"/>
    </source>
</evidence>
<reference evidence="3" key="1">
    <citation type="submission" date="2016-04" db="EMBL/GenBank/DDBJ databases">
        <authorList>
            <person name="Evans L.H."/>
            <person name="Alamgir A."/>
            <person name="Owens N."/>
            <person name="Weber N.D."/>
            <person name="Virtaneva K."/>
            <person name="Barbian K."/>
            <person name="Babar A."/>
            <person name="Rosenke K."/>
        </authorList>
    </citation>
    <scope>NUCLEOTIDE SEQUENCE</scope>
    <source>
        <strain evidence="3">Nono1</strain>
    </source>
</reference>
<proteinExistence type="predicted"/>
<feature type="compositionally biased region" description="Basic and acidic residues" evidence="1">
    <location>
        <begin position="1"/>
        <end position="10"/>
    </location>
</feature>
<feature type="region of interest" description="Disordered" evidence="1">
    <location>
        <begin position="218"/>
        <end position="241"/>
    </location>
</feature>
<gene>
    <name evidence="3" type="ORF">BN4615_P9486</name>
</gene>
<dbReference type="Pfam" id="PF14362">
    <property type="entry name" value="DUF4407"/>
    <property type="match status" value="1"/>
</dbReference>
<feature type="region of interest" description="Disordered" evidence="1">
    <location>
        <begin position="1"/>
        <end position="20"/>
    </location>
</feature>
<dbReference type="InterPro" id="IPR025519">
    <property type="entry name" value="DUF4407"/>
</dbReference>
<evidence type="ECO:0008006" key="4">
    <source>
        <dbReference type="Google" id="ProtNLM"/>
    </source>
</evidence>
<dbReference type="EMBL" id="LT559118">
    <property type="protein sequence ID" value="SBO99970.1"/>
    <property type="molecule type" value="Genomic_DNA"/>
</dbReference>
<dbReference type="AlphaFoldDB" id="A0A1M4EM99"/>
<evidence type="ECO:0000256" key="2">
    <source>
        <dbReference type="SAM" id="Phobius"/>
    </source>
</evidence>
<feature type="compositionally biased region" description="Basic and acidic residues" evidence="1">
    <location>
        <begin position="218"/>
        <end position="229"/>
    </location>
</feature>
<feature type="transmembrane region" description="Helical" evidence="2">
    <location>
        <begin position="116"/>
        <end position="134"/>
    </location>
</feature>
<keyword evidence="2" id="KW-0812">Transmembrane</keyword>
<name>A0A1M4EM99_9ACTN</name>
<accession>A0A1M4EM99</accession>
<protein>
    <recommendedName>
        <fullName evidence="4">DUF4407 domain-containing protein</fullName>
    </recommendedName>
</protein>
<feature type="transmembrane region" description="Helical" evidence="2">
    <location>
        <begin position="330"/>
        <end position="353"/>
    </location>
</feature>